<dbReference type="STRING" id="1714264.BTO30_11030"/>
<comment type="caution">
    <text evidence="3">The sequence shown here is derived from an EMBL/GenBank/DDBJ whole genome shotgun (WGS) entry which is preliminary data.</text>
</comment>
<sequence length="83" mass="9555">MMRSVILFTFLINCIYRLLKREALKIPLYTICLLLIFGVALSRIILGAHFLSDTLAAISISLAWFCLCLYCLPIIYKKIQPKM</sequence>
<dbReference type="InterPro" id="IPR000326">
    <property type="entry name" value="PAP2/HPO"/>
</dbReference>
<feature type="domain" description="Phosphatidic acid phosphatase type 2/haloperoxidase" evidence="2">
    <location>
        <begin position="4"/>
        <end position="72"/>
    </location>
</feature>
<organism evidence="3 4">
    <name type="scientific">Domibacillus antri</name>
    <dbReference type="NCBI Taxonomy" id="1714264"/>
    <lineage>
        <taxon>Bacteria</taxon>
        <taxon>Bacillati</taxon>
        <taxon>Bacillota</taxon>
        <taxon>Bacilli</taxon>
        <taxon>Bacillales</taxon>
        <taxon>Bacillaceae</taxon>
        <taxon>Domibacillus</taxon>
    </lineage>
</organism>
<dbReference type="EMBL" id="MSDU01000022">
    <property type="protein sequence ID" value="OLN22273.1"/>
    <property type="molecule type" value="Genomic_DNA"/>
</dbReference>
<evidence type="ECO:0000313" key="4">
    <source>
        <dbReference type="Proteomes" id="UP000185568"/>
    </source>
</evidence>
<evidence type="ECO:0000256" key="1">
    <source>
        <dbReference type="SAM" id="Phobius"/>
    </source>
</evidence>
<dbReference type="Pfam" id="PF01569">
    <property type="entry name" value="PAP2"/>
    <property type="match status" value="1"/>
</dbReference>
<gene>
    <name evidence="3" type="ORF">BTO30_11030</name>
</gene>
<keyword evidence="4" id="KW-1185">Reference proteome</keyword>
<feature type="transmembrane region" description="Helical" evidence="1">
    <location>
        <begin position="26"/>
        <end position="50"/>
    </location>
</feature>
<dbReference type="Gene3D" id="1.20.144.10">
    <property type="entry name" value="Phosphatidic acid phosphatase type 2/haloperoxidase"/>
    <property type="match status" value="1"/>
</dbReference>
<evidence type="ECO:0000259" key="2">
    <source>
        <dbReference type="Pfam" id="PF01569"/>
    </source>
</evidence>
<reference evidence="3 4" key="1">
    <citation type="submission" date="2016-12" db="EMBL/GenBank/DDBJ databases">
        <title>Domibacillus antri genome sequencing.</title>
        <authorList>
            <person name="Verma A."/>
            <person name="Krishnamurthi S."/>
        </authorList>
    </citation>
    <scope>NUCLEOTIDE SEQUENCE [LARGE SCALE GENOMIC DNA]</scope>
    <source>
        <strain evidence="3 4">XD80</strain>
    </source>
</reference>
<name>A0A1Q8Q4J3_9BACI</name>
<dbReference type="SUPFAM" id="SSF48317">
    <property type="entry name" value="Acid phosphatase/Vanadium-dependent haloperoxidase"/>
    <property type="match status" value="1"/>
</dbReference>
<proteinExistence type="predicted"/>
<keyword evidence="1" id="KW-0472">Membrane</keyword>
<keyword evidence="1" id="KW-1133">Transmembrane helix</keyword>
<evidence type="ECO:0000313" key="3">
    <source>
        <dbReference type="EMBL" id="OLN22273.1"/>
    </source>
</evidence>
<keyword evidence="1" id="KW-0812">Transmembrane</keyword>
<accession>A0A1Q8Q4J3</accession>
<protein>
    <recommendedName>
        <fullName evidence="2">Phosphatidic acid phosphatase type 2/haloperoxidase domain-containing protein</fullName>
    </recommendedName>
</protein>
<dbReference type="AlphaFoldDB" id="A0A1Q8Q4J3"/>
<feature type="transmembrane region" description="Helical" evidence="1">
    <location>
        <begin position="56"/>
        <end position="76"/>
    </location>
</feature>
<dbReference type="InterPro" id="IPR036938">
    <property type="entry name" value="PAP2/HPO_sf"/>
</dbReference>
<dbReference type="Proteomes" id="UP000185568">
    <property type="component" value="Unassembled WGS sequence"/>
</dbReference>